<dbReference type="Gene3D" id="1.10.630.10">
    <property type="entry name" value="Cytochrome P450"/>
    <property type="match status" value="1"/>
</dbReference>
<keyword evidence="3 8" id="KW-0349">Heme</keyword>
<evidence type="ECO:0008006" key="12">
    <source>
        <dbReference type="Google" id="ProtNLM"/>
    </source>
</evidence>
<dbReference type="PANTHER" id="PTHR24305:SF230">
    <property type="entry name" value="P450, PUTATIVE (EUROFUNG)-RELATED"/>
    <property type="match status" value="1"/>
</dbReference>
<comment type="similarity">
    <text evidence="2 8">Belongs to the cytochrome P450 family.</text>
</comment>
<dbReference type="PRINTS" id="PR00385">
    <property type="entry name" value="P450"/>
</dbReference>
<dbReference type="CDD" id="cd11058">
    <property type="entry name" value="CYP60B-like"/>
    <property type="match status" value="1"/>
</dbReference>
<dbReference type="InterPro" id="IPR002403">
    <property type="entry name" value="Cyt_P450_E_grp-IV"/>
</dbReference>
<sequence>MIFTERALLGGIAIVAVLLYSFLRLVYNVFFHPLSRFPGPFLYRASRLPYLYHMARGEMTFTLLPLHEKYGPVVRIAPDELAFTHPDAWQDIYGHRVGKNHSVLELPKARRFYRTRGTLPNIISEEDRAHHGLVRRVLSHGFSDQNLRAREPVITGYADLLIRQLKKFSVSSSDEEAAGPAQSVPVNITAWYNWVTVDIISHLAFGEPSGCLDRAERDPWIEAMNGTVLDFIPLQILAYLGLEGLMNRFVRAFMNTNRKHLNMADPDLVEKILQKKDAWNLSDDEILGNSAALLIAGSETTATLMAGLTYLLCKHPHAMEKLKHEVRSRFTSDSEITLTSVLELKYLLACLDEALRLYPPVPIGPLRTVPAGSPGVTIAGEVVPGGTDVAVWHWPMFHYSKHWDQPMEYRPERFLREDPGGPRYAGDMRFDNSTSGSRPGDRFDFFQPFNVGPRNCLGRNLAYSEMRLVLARMIFNFDMELVEPEVDWIGKQRADFLWRKGPLHVHLSPVKV</sequence>
<protein>
    <recommendedName>
        <fullName evidence="12">Isotrichodermin C-15 hydroxylase</fullName>
    </recommendedName>
</protein>
<evidence type="ECO:0000256" key="1">
    <source>
        <dbReference type="ARBA" id="ARBA00001971"/>
    </source>
</evidence>
<evidence type="ECO:0000313" key="10">
    <source>
        <dbReference type="EMBL" id="KAL1870699.1"/>
    </source>
</evidence>
<dbReference type="PROSITE" id="PS00086">
    <property type="entry name" value="CYTOCHROME_P450"/>
    <property type="match status" value="1"/>
</dbReference>
<proteinExistence type="inferred from homology"/>
<keyword evidence="5 8" id="KW-0560">Oxidoreductase</keyword>
<dbReference type="Pfam" id="PF00067">
    <property type="entry name" value="p450"/>
    <property type="match status" value="1"/>
</dbReference>
<dbReference type="InterPro" id="IPR036396">
    <property type="entry name" value="Cyt_P450_sf"/>
</dbReference>
<feature type="transmembrane region" description="Helical" evidence="9">
    <location>
        <begin position="7"/>
        <end position="27"/>
    </location>
</feature>
<evidence type="ECO:0000256" key="4">
    <source>
        <dbReference type="ARBA" id="ARBA00022723"/>
    </source>
</evidence>
<evidence type="ECO:0000256" key="9">
    <source>
        <dbReference type="SAM" id="Phobius"/>
    </source>
</evidence>
<dbReference type="InterPro" id="IPR017972">
    <property type="entry name" value="Cyt_P450_CS"/>
</dbReference>
<evidence type="ECO:0000256" key="7">
    <source>
        <dbReference type="ARBA" id="ARBA00023033"/>
    </source>
</evidence>
<dbReference type="InterPro" id="IPR001128">
    <property type="entry name" value="Cyt_P450"/>
</dbReference>
<dbReference type="PRINTS" id="PR00465">
    <property type="entry name" value="EP450IV"/>
</dbReference>
<evidence type="ECO:0000256" key="2">
    <source>
        <dbReference type="ARBA" id="ARBA00010617"/>
    </source>
</evidence>
<evidence type="ECO:0000313" key="11">
    <source>
        <dbReference type="Proteomes" id="UP001583177"/>
    </source>
</evidence>
<organism evidence="10 11">
    <name type="scientific">Diaporthe australafricana</name>
    <dbReference type="NCBI Taxonomy" id="127596"/>
    <lineage>
        <taxon>Eukaryota</taxon>
        <taxon>Fungi</taxon>
        <taxon>Dikarya</taxon>
        <taxon>Ascomycota</taxon>
        <taxon>Pezizomycotina</taxon>
        <taxon>Sordariomycetes</taxon>
        <taxon>Sordariomycetidae</taxon>
        <taxon>Diaporthales</taxon>
        <taxon>Diaporthaceae</taxon>
        <taxon>Diaporthe</taxon>
    </lineage>
</organism>
<keyword evidence="9" id="KW-1133">Transmembrane helix</keyword>
<keyword evidence="9" id="KW-0472">Membrane</keyword>
<keyword evidence="6 8" id="KW-0408">Iron</keyword>
<accession>A0ABR3X426</accession>
<evidence type="ECO:0000256" key="5">
    <source>
        <dbReference type="ARBA" id="ARBA00023002"/>
    </source>
</evidence>
<keyword evidence="7 8" id="KW-0503">Monooxygenase</keyword>
<reference evidence="10 11" key="1">
    <citation type="journal article" date="2024" name="IMA Fungus">
        <title>IMA Genome - F19 : A genome assembly and annotation guide to empower mycologists, including annotated draft genome sequences of Ceratocystis pirilliformis, Diaporthe australafricana, Fusarium ophioides, Paecilomyces lecythidis, and Sporothrix stenoceras.</title>
        <authorList>
            <person name="Aylward J."/>
            <person name="Wilson A.M."/>
            <person name="Visagie C.M."/>
            <person name="Spraker J."/>
            <person name="Barnes I."/>
            <person name="Buitendag C."/>
            <person name="Ceriani C."/>
            <person name="Del Mar Angel L."/>
            <person name="du Plessis D."/>
            <person name="Fuchs T."/>
            <person name="Gasser K."/>
            <person name="Kramer D."/>
            <person name="Li W."/>
            <person name="Munsamy K."/>
            <person name="Piso A."/>
            <person name="Price J.L."/>
            <person name="Sonnekus B."/>
            <person name="Thomas C."/>
            <person name="van der Nest A."/>
            <person name="van Dijk A."/>
            <person name="van Heerden A."/>
            <person name="van Vuuren N."/>
            <person name="Yilmaz N."/>
            <person name="Duong T.A."/>
            <person name="van der Merwe N.A."/>
            <person name="Wingfield M.J."/>
            <person name="Wingfield B.D."/>
        </authorList>
    </citation>
    <scope>NUCLEOTIDE SEQUENCE [LARGE SCALE GENOMIC DNA]</scope>
    <source>
        <strain evidence="10 11">CMW 18300</strain>
    </source>
</reference>
<evidence type="ECO:0000256" key="3">
    <source>
        <dbReference type="ARBA" id="ARBA00022617"/>
    </source>
</evidence>
<keyword evidence="4 8" id="KW-0479">Metal-binding</keyword>
<dbReference type="PANTHER" id="PTHR24305">
    <property type="entry name" value="CYTOCHROME P450"/>
    <property type="match status" value="1"/>
</dbReference>
<dbReference type="SUPFAM" id="SSF48264">
    <property type="entry name" value="Cytochrome P450"/>
    <property type="match status" value="1"/>
</dbReference>
<comment type="cofactor">
    <cofactor evidence="1">
        <name>heme</name>
        <dbReference type="ChEBI" id="CHEBI:30413"/>
    </cofactor>
</comment>
<keyword evidence="11" id="KW-1185">Reference proteome</keyword>
<comment type="caution">
    <text evidence="10">The sequence shown here is derived from an EMBL/GenBank/DDBJ whole genome shotgun (WGS) entry which is preliminary data.</text>
</comment>
<name>A0ABR3X426_9PEZI</name>
<dbReference type="EMBL" id="JAWRVE010000036">
    <property type="protein sequence ID" value="KAL1870699.1"/>
    <property type="molecule type" value="Genomic_DNA"/>
</dbReference>
<gene>
    <name evidence="10" type="ORF">Daus18300_005019</name>
</gene>
<keyword evidence="9" id="KW-0812">Transmembrane</keyword>
<dbReference type="InterPro" id="IPR050121">
    <property type="entry name" value="Cytochrome_P450_monoxygenase"/>
</dbReference>
<evidence type="ECO:0000256" key="8">
    <source>
        <dbReference type="RuleBase" id="RU000461"/>
    </source>
</evidence>
<evidence type="ECO:0000256" key="6">
    <source>
        <dbReference type="ARBA" id="ARBA00023004"/>
    </source>
</evidence>
<dbReference type="Proteomes" id="UP001583177">
    <property type="component" value="Unassembled WGS sequence"/>
</dbReference>